<dbReference type="PANTHER" id="PTHR38566">
    <property type="entry name" value="RNA_LIG_T4_1 DOMAIN-CONTAINING PROTEIN"/>
    <property type="match status" value="1"/>
</dbReference>
<comment type="caution">
    <text evidence="1">The sequence shown here is derived from an EMBL/GenBank/DDBJ whole genome shotgun (WGS) entry which is preliminary data.</text>
</comment>
<organism evidence="1 2">
    <name type="scientific">Paramecium octaurelia</name>
    <dbReference type="NCBI Taxonomy" id="43137"/>
    <lineage>
        <taxon>Eukaryota</taxon>
        <taxon>Sar</taxon>
        <taxon>Alveolata</taxon>
        <taxon>Ciliophora</taxon>
        <taxon>Intramacronucleata</taxon>
        <taxon>Oligohymenophorea</taxon>
        <taxon>Peniculida</taxon>
        <taxon>Parameciidae</taxon>
        <taxon>Paramecium</taxon>
    </lineage>
</organism>
<keyword evidence="2" id="KW-1185">Reference proteome</keyword>
<proteinExistence type="predicted"/>
<accession>A0A8S1TAJ7</accession>
<evidence type="ECO:0000313" key="1">
    <source>
        <dbReference type="EMBL" id="CAD8150285.1"/>
    </source>
</evidence>
<dbReference type="PANTHER" id="PTHR38566:SF1">
    <property type="entry name" value="CHROMOSOME UNDETERMINED SCAFFOLD_18, WHOLE GENOME SHOTGUN SEQUENCE"/>
    <property type="match status" value="1"/>
</dbReference>
<gene>
    <name evidence="1" type="ORF">POCTA_138.1.T0230256</name>
</gene>
<reference evidence="1" key="1">
    <citation type="submission" date="2021-01" db="EMBL/GenBank/DDBJ databases">
        <authorList>
            <consortium name="Genoscope - CEA"/>
            <person name="William W."/>
        </authorList>
    </citation>
    <scope>NUCLEOTIDE SEQUENCE</scope>
</reference>
<dbReference type="EMBL" id="CAJJDP010000023">
    <property type="protein sequence ID" value="CAD8150285.1"/>
    <property type="molecule type" value="Genomic_DNA"/>
</dbReference>
<sequence length="478" mass="57417">MQNKKNDLAFQKQHSLPNFNPKQFQQEEIDLENLIIQAKKANNTLFIKEYPLNQAKANYYIVRIKLKGKDEQKFFETSPELLFILRRGLTILNLNNSYTILRKGLPKFYDLGYFWKDKEQQQQNQFLYVNQLRNAYQSLKLSIPVTIVQQQQENGENFQISFSSILQTWVISSKNVSIFCKNNDEYLINCPNKDIDCPERLPWQIAEIWFSDMSEKNVEQLQKDLTDFTLVGEFVHNPYFVHIIEYQQPALKFFALINNHQRNFCCHTLQAEHLANKHNLQFVKTKYMQANTKIILDNHLQRIYENIKQSPLSVSGEGVVLYLFNEFECLSISKIKTIEYEQHKLFRQKLTTLIKQYQETLLSYADAYQQEANDLNQYEDRDITRTIEINTHILMSLQYYLIKVKQKDLYYQEQLYKLCSKYYMQFYNQIVELTTKQNVKNYEQDNIFKYFDQKYQYPLALKKQEMQQKQEIKIDDFE</sequence>
<protein>
    <submittedName>
        <fullName evidence="1">Uncharacterized protein</fullName>
    </submittedName>
</protein>
<evidence type="ECO:0000313" key="2">
    <source>
        <dbReference type="Proteomes" id="UP000683925"/>
    </source>
</evidence>
<dbReference type="OrthoDB" id="295293at2759"/>
<dbReference type="Proteomes" id="UP000683925">
    <property type="component" value="Unassembled WGS sequence"/>
</dbReference>
<dbReference type="AlphaFoldDB" id="A0A8S1TAJ7"/>
<name>A0A8S1TAJ7_PAROT</name>
<dbReference type="OMA" id="QIAEIWF"/>